<keyword evidence="6" id="KW-0547">Nucleotide-binding</keyword>
<evidence type="ECO:0000256" key="1">
    <source>
        <dbReference type="ARBA" id="ARBA00008226"/>
    </source>
</evidence>
<accession>A0A183CVM3</accession>
<evidence type="ECO:0000256" key="4">
    <source>
        <dbReference type="ARBA" id="ARBA00022598"/>
    </source>
</evidence>
<dbReference type="InterPro" id="IPR018162">
    <property type="entry name" value="Ala-tRNA-ligase_IIc_anticod-bd"/>
</dbReference>
<dbReference type="InterPro" id="IPR002318">
    <property type="entry name" value="Ala-tRNA-lgiase_IIc"/>
</dbReference>
<keyword evidence="5" id="KW-0479">Metal-binding</keyword>
<organism evidence="14">
    <name type="scientific">Gongylonema pulchrum</name>
    <dbReference type="NCBI Taxonomy" id="637853"/>
    <lineage>
        <taxon>Eukaryota</taxon>
        <taxon>Metazoa</taxon>
        <taxon>Ecdysozoa</taxon>
        <taxon>Nematoda</taxon>
        <taxon>Chromadorea</taxon>
        <taxon>Rhabditida</taxon>
        <taxon>Spirurina</taxon>
        <taxon>Spiruromorpha</taxon>
        <taxon>Spiruroidea</taxon>
        <taxon>Gongylonematidae</taxon>
        <taxon>Gongylonema</taxon>
    </lineage>
</organism>
<dbReference type="GO" id="GO:0005739">
    <property type="term" value="C:mitochondrion"/>
    <property type="evidence" value="ECO:0007669"/>
    <property type="project" value="TreeGrafter"/>
</dbReference>
<evidence type="ECO:0000259" key="13">
    <source>
        <dbReference type="PROSITE" id="PS50860"/>
    </source>
</evidence>
<dbReference type="GO" id="GO:0046872">
    <property type="term" value="F:metal ion binding"/>
    <property type="evidence" value="ECO:0007669"/>
    <property type="project" value="UniProtKB-KW"/>
</dbReference>
<dbReference type="PRINTS" id="PR00980">
    <property type="entry name" value="TRNASYNTHALA"/>
</dbReference>
<evidence type="ECO:0000256" key="8">
    <source>
        <dbReference type="ARBA" id="ARBA00022840"/>
    </source>
</evidence>
<reference evidence="14" key="1">
    <citation type="submission" date="2016-06" db="UniProtKB">
        <authorList>
            <consortium name="WormBaseParasite"/>
        </authorList>
    </citation>
    <scope>IDENTIFICATION</scope>
</reference>
<comment type="catalytic activity">
    <reaction evidence="12">
        <text>tRNA(Ala) + L-alanine + ATP = L-alanyl-tRNA(Ala) + AMP + diphosphate</text>
        <dbReference type="Rhea" id="RHEA:12540"/>
        <dbReference type="Rhea" id="RHEA-COMP:9657"/>
        <dbReference type="Rhea" id="RHEA-COMP:9923"/>
        <dbReference type="ChEBI" id="CHEBI:30616"/>
        <dbReference type="ChEBI" id="CHEBI:33019"/>
        <dbReference type="ChEBI" id="CHEBI:57972"/>
        <dbReference type="ChEBI" id="CHEBI:78442"/>
        <dbReference type="ChEBI" id="CHEBI:78497"/>
        <dbReference type="ChEBI" id="CHEBI:456215"/>
        <dbReference type="EC" id="6.1.1.7"/>
    </reaction>
</comment>
<dbReference type="GO" id="GO:0002161">
    <property type="term" value="F:aminoacyl-tRNA deacylase activity"/>
    <property type="evidence" value="ECO:0007669"/>
    <property type="project" value="TreeGrafter"/>
</dbReference>
<evidence type="ECO:0000256" key="10">
    <source>
        <dbReference type="ARBA" id="ARBA00022917"/>
    </source>
</evidence>
<dbReference type="FunFam" id="3.30.930.10:FF:000011">
    <property type="entry name" value="Alanine--tRNA ligase, cytoplasmic"/>
    <property type="match status" value="1"/>
</dbReference>
<evidence type="ECO:0000313" key="14">
    <source>
        <dbReference type="WBParaSite" id="GPUH_0000051401-mRNA-1"/>
    </source>
</evidence>
<dbReference type="InterPro" id="IPR018165">
    <property type="entry name" value="Ala-tRNA-synth_IIc_core"/>
</dbReference>
<dbReference type="GO" id="GO:0004813">
    <property type="term" value="F:alanine-tRNA ligase activity"/>
    <property type="evidence" value="ECO:0007669"/>
    <property type="project" value="UniProtKB-EC"/>
</dbReference>
<keyword evidence="8" id="KW-0067">ATP-binding</keyword>
<dbReference type="PANTHER" id="PTHR11777:SF10">
    <property type="entry name" value="ALANINE--TRNA LIGASE, MITOCHONDRIAL"/>
    <property type="match status" value="1"/>
</dbReference>
<evidence type="ECO:0000256" key="12">
    <source>
        <dbReference type="ARBA" id="ARBA00048300"/>
    </source>
</evidence>
<keyword evidence="3" id="KW-0820">tRNA-binding</keyword>
<dbReference type="GO" id="GO:0000049">
    <property type="term" value="F:tRNA binding"/>
    <property type="evidence" value="ECO:0007669"/>
    <property type="project" value="UniProtKB-KW"/>
</dbReference>
<keyword evidence="10" id="KW-0648">Protein biosynthesis</keyword>
<keyword evidence="11" id="KW-0030">Aminoacyl-tRNA synthetase</keyword>
<evidence type="ECO:0000256" key="5">
    <source>
        <dbReference type="ARBA" id="ARBA00022723"/>
    </source>
</evidence>
<proteinExistence type="inferred from homology"/>
<dbReference type="AlphaFoldDB" id="A0A183CVM3"/>
<evidence type="ECO:0000256" key="6">
    <source>
        <dbReference type="ARBA" id="ARBA00022741"/>
    </source>
</evidence>
<dbReference type="InterPro" id="IPR050058">
    <property type="entry name" value="Ala-tRNA_ligase"/>
</dbReference>
<dbReference type="PANTHER" id="PTHR11777">
    <property type="entry name" value="ALANYL-TRNA SYNTHETASE"/>
    <property type="match status" value="1"/>
</dbReference>
<dbReference type="SUPFAM" id="SSF101353">
    <property type="entry name" value="Putative anticodon-binding domain of alanyl-tRNA synthetase (AlaRS)"/>
    <property type="match status" value="1"/>
</dbReference>
<keyword evidence="9" id="KW-0694">RNA-binding</keyword>
<protein>
    <recommendedName>
        <fullName evidence="2">alanine--tRNA ligase</fullName>
        <ecNumber evidence="2">6.1.1.7</ecNumber>
    </recommendedName>
</protein>
<dbReference type="GO" id="GO:0006419">
    <property type="term" value="P:alanyl-tRNA aminoacylation"/>
    <property type="evidence" value="ECO:0007669"/>
    <property type="project" value="InterPro"/>
</dbReference>
<sequence length="418" mass="48114">LRRFVCFFENPLQQQQQRGLTALEVRTSFLDFFTERGHTYVPSSSVIPEHDRSVAFGKLADLRNVVNWQKCIRVGGKHNDYDDVGRDLSHHTFFEMLGNYSFGGYSKMQACQFAWEFLTNVLRISEDRLYVSYFGGDEKLKMDEDRECRDIWIKIGVPQDRILPFGSAHNFWEMAETGPCGPCTEIHYDLIGNRNARMLVNSSDRTVVELSTIDFRDLSTKITNLPSLYVDCGMGFERLLSIIQGLRSTYDTDLFAPLIEIIHKVIHIFRSQYIFLCSKAQRYSGQVEETSESGRRDRAYRIIADHLRAACIMIADGVKPGSRNRGYHLRKVIRRAVLNLTLTLGTEREALATLVPGFVKHMAPLYNNVLASENEILDTVASEERLFWKSYDKGCKFLQRNIALHSKILPGEFFSLFR</sequence>
<dbReference type="Gene3D" id="3.30.930.10">
    <property type="entry name" value="Bira Bifunctional Protein, Domain 2"/>
    <property type="match status" value="1"/>
</dbReference>
<dbReference type="SUPFAM" id="SSF55681">
    <property type="entry name" value="Class II aaRS and biotin synthetases"/>
    <property type="match status" value="1"/>
</dbReference>
<dbReference type="CDD" id="cd00673">
    <property type="entry name" value="AlaRS_core"/>
    <property type="match status" value="1"/>
</dbReference>
<evidence type="ECO:0000256" key="7">
    <source>
        <dbReference type="ARBA" id="ARBA00022833"/>
    </source>
</evidence>
<evidence type="ECO:0000256" key="2">
    <source>
        <dbReference type="ARBA" id="ARBA00013168"/>
    </source>
</evidence>
<dbReference type="Pfam" id="PF01411">
    <property type="entry name" value="tRNA-synt_2c"/>
    <property type="match status" value="1"/>
</dbReference>
<comment type="similarity">
    <text evidence="1">Belongs to the class-II aminoacyl-tRNA synthetase family.</text>
</comment>
<dbReference type="GO" id="GO:0005524">
    <property type="term" value="F:ATP binding"/>
    <property type="evidence" value="ECO:0007669"/>
    <property type="project" value="UniProtKB-KW"/>
</dbReference>
<keyword evidence="7" id="KW-0862">Zinc</keyword>
<dbReference type="EC" id="6.1.1.7" evidence="2"/>
<dbReference type="PROSITE" id="PS50860">
    <property type="entry name" value="AA_TRNA_LIGASE_II_ALA"/>
    <property type="match status" value="1"/>
</dbReference>
<name>A0A183CVM3_9BILA</name>
<evidence type="ECO:0000256" key="3">
    <source>
        <dbReference type="ARBA" id="ARBA00022555"/>
    </source>
</evidence>
<dbReference type="InterPro" id="IPR018164">
    <property type="entry name" value="Ala-tRNA-synth_IIc_N"/>
</dbReference>
<feature type="domain" description="Alanyl-transfer RNA synthetases family profile" evidence="13">
    <location>
        <begin position="20"/>
        <end position="418"/>
    </location>
</feature>
<evidence type="ECO:0000256" key="11">
    <source>
        <dbReference type="ARBA" id="ARBA00023146"/>
    </source>
</evidence>
<keyword evidence="4" id="KW-0436">Ligase</keyword>
<dbReference type="InterPro" id="IPR045864">
    <property type="entry name" value="aa-tRNA-synth_II/BPL/LPL"/>
</dbReference>
<evidence type="ECO:0000256" key="9">
    <source>
        <dbReference type="ARBA" id="ARBA00022884"/>
    </source>
</evidence>
<dbReference type="WBParaSite" id="GPUH_0000051401-mRNA-1">
    <property type="protein sequence ID" value="GPUH_0000051401-mRNA-1"/>
    <property type="gene ID" value="GPUH_0000051401"/>
</dbReference>